<dbReference type="SUPFAM" id="SSF54862">
    <property type="entry name" value="4Fe-4S ferredoxins"/>
    <property type="match status" value="1"/>
</dbReference>
<dbReference type="RefSeq" id="WP_013516073.1">
    <property type="nucleotide sequence ID" value="NC_014844.1"/>
</dbReference>
<keyword evidence="2" id="KW-0479">Metal-binding</keyword>
<feature type="domain" description="4Fe-4S ferredoxin-type" evidence="7">
    <location>
        <begin position="5"/>
        <end position="34"/>
    </location>
</feature>
<dbReference type="Pfam" id="PF13247">
    <property type="entry name" value="Fer4_11"/>
    <property type="match status" value="1"/>
</dbReference>
<evidence type="ECO:0000256" key="6">
    <source>
        <dbReference type="SAM" id="Phobius"/>
    </source>
</evidence>
<dbReference type="AlphaFoldDB" id="E6VR88"/>
<sequence length="254" mass="26865">MARQLAMVIDAAKCIDCKACVASCKVANHTPEGQWRNWIKHEDASPSPGAGTSKTRFQPGACMHCDNPTCVAACPTGATYKDPETGEVVIDDGLCIGCGNCIPACPYHARFRNAQKRKADKCNYCPERRAAGLSPACVDTCPTKARVFGDINDHQSEAGRLYLANKDRLTRVTALTDTKPNMFYLGDPGPGAWGGEAVVPASMVAMKQSAPFIKGIVALSGLGVLVMLGRQLLVGSGDKSSDSDHSSGKEDSDA</sequence>
<feature type="domain" description="4Fe-4S ferredoxin-type" evidence="7">
    <location>
        <begin position="86"/>
        <end position="115"/>
    </location>
</feature>
<evidence type="ECO:0000313" key="9">
    <source>
        <dbReference type="Proteomes" id="UP000002191"/>
    </source>
</evidence>
<feature type="compositionally biased region" description="Basic and acidic residues" evidence="5">
    <location>
        <begin position="239"/>
        <end position="254"/>
    </location>
</feature>
<dbReference type="GO" id="GO:0051539">
    <property type="term" value="F:4 iron, 4 sulfur cluster binding"/>
    <property type="evidence" value="ECO:0007669"/>
    <property type="project" value="UniProtKB-KW"/>
</dbReference>
<dbReference type="Gene3D" id="3.30.70.20">
    <property type="match status" value="2"/>
</dbReference>
<feature type="transmembrane region" description="Helical" evidence="6">
    <location>
        <begin position="212"/>
        <end position="233"/>
    </location>
</feature>
<evidence type="ECO:0000256" key="5">
    <source>
        <dbReference type="SAM" id="MobiDB-lite"/>
    </source>
</evidence>
<organism evidence="8 9">
    <name type="scientific">Pseudodesulfovibrio aespoeensis (strain ATCC 700646 / DSM 10631 / Aspo-2)</name>
    <name type="common">Desulfovibrio aespoeensis</name>
    <dbReference type="NCBI Taxonomy" id="643562"/>
    <lineage>
        <taxon>Bacteria</taxon>
        <taxon>Pseudomonadati</taxon>
        <taxon>Thermodesulfobacteriota</taxon>
        <taxon>Desulfovibrionia</taxon>
        <taxon>Desulfovibrionales</taxon>
        <taxon>Desulfovibrionaceae</taxon>
    </lineage>
</organism>
<dbReference type="PROSITE" id="PS00198">
    <property type="entry name" value="4FE4S_FER_1"/>
    <property type="match status" value="1"/>
</dbReference>
<evidence type="ECO:0000256" key="4">
    <source>
        <dbReference type="ARBA" id="ARBA00023014"/>
    </source>
</evidence>
<keyword evidence="3" id="KW-0408">Iron</keyword>
<evidence type="ECO:0000313" key="8">
    <source>
        <dbReference type="EMBL" id="ADU64172.1"/>
    </source>
</evidence>
<evidence type="ECO:0000256" key="2">
    <source>
        <dbReference type="ARBA" id="ARBA00022723"/>
    </source>
</evidence>
<dbReference type="InterPro" id="IPR017896">
    <property type="entry name" value="4Fe4S_Fe-S-bd"/>
</dbReference>
<keyword evidence="6" id="KW-0812">Transmembrane</keyword>
<dbReference type="CDD" id="cd10551">
    <property type="entry name" value="PsrB"/>
    <property type="match status" value="1"/>
</dbReference>
<name>E6VR88_PSEA9</name>
<evidence type="ECO:0000256" key="1">
    <source>
        <dbReference type="ARBA" id="ARBA00022485"/>
    </source>
</evidence>
<dbReference type="PROSITE" id="PS51379">
    <property type="entry name" value="4FE4S_FER_2"/>
    <property type="match status" value="3"/>
</dbReference>
<dbReference type="STRING" id="643562.Daes_3180"/>
<dbReference type="KEGG" id="das:Daes_3180"/>
<dbReference type="InterPro" id="IPR017900">
    <property type="entry name" value="4Fe4S_Fe_S_CS"/>
</dbReference>
<dbReference type="GO" id="GO:0046872">
    <property type="term" value="F:metal ion binding"/>
    <property type="evidence" value="ECO:0007669"/>
    <property type="project" value="UniProtKB-KW"/>
</dbReference>
<gene>
    <name evidence="8" type="ordered locus">Daes_3180</name>
</gene>
<protein>
    <submittedName>
        <fullName evidence="8">4Fe-4S ferredoxin iron-sulfur binding domain protein</fullName>
    </submittedName>
</protein>
<dbReference type="EMBL" id="CP002431">
    <property type="protein sequence ID" value="ADU64172.1"/>
    <property type="molecule type" value="Genomic_DNA"/>
</dbReference>
<dbReference type="PANTHER" id="PTHR43177:SF3">
    <property type="entry name" value="PROTEIN NRFC HOMOLOG"/>
    <property type="match status" value="1"/>
</dbReference>
<proteinExistence type="predicted"/>
<feature type="region of interest" description="Disordered" evidence="5">
    <location>
        <begin position="235"/>
        <end position="254"/>
    </location>
</feature>
<dbReference type="Pfam" id="PF12800">
    <property type="entry name" value="Fer4_4"/>
    <property type="match status" value="1"/>
</dbReference>
<keyword evidence="4" id="KW-0411">Iron-sulfur</keyword>
<reference evidence="9" key="1">
    <citation type="submission" date="2010-12" db="EMBL/GenBank/DDBJ databases">
        <title>Complete sequence of Desulfovibrio aespoeensis Aspo-2.</title>
        <authorList>
            <consortium name="US DOE Joint Genome Institute"/>
            <person name="Lucas S."/>
            <person name="Copeland A."/>
            <person name="Lapidus A."/>
            <person name="Cheng J.-F."/>
            <person name="Goodwin L."/>
            <person name="Pitluck S."/>
            <person name="Chertkov O."/>
            <person name="Misra M."/>
            <person name="Detter J.C."/>
            <person name="Han C."/>
            <person name="Tapia R."/>
            <person name="Land M."/>
            <person name="Hauser L."/>
            <person name="Kyrpides N."/>
            <person name="Ivanova N."/>
            <person name="Ovchinnikova G."/>
            <person name="Pedersen K."/>
            <person name="Jagevall S."/>
            <person name="Hazen T."/>
            <person name="Woyke T."/>
        </authorList>
    </citation>
    <scope>NUCLEOTIDE SEQUENCE [LARGE SCALE GENOMIC DNA]</scope>
    <source>
        <strain evidence="9">ATCC 700646 / DSM 10631 / Aspo-2</strain>
    </source>
</reference>
<keyword evidence="1" id="KW-0004">4Fe-4S</keyword>
<dbReference type="eggNOG" id="COG0437">
    <property type="taxonomic scope" value="Bacteria"/>
</dbReference>
<keyword evidence="6" id="KW-0472">Membrane</keyword>
<dbReference type="InterPro" id="IPR050954">
    <property type="entry name" value="ET_IronSulfur_Cluster-Binding"/>
</dbReference>
<evidence type="ECO:0000256" key="3">
    <source>
        <dbReference type="ARBA" id="ARBA00023004"/>
    </source>
</evidence>
<keyword evidence="9" id="KW-1185">Reference proteome</keyword>
<dbReference type="HOGENOM" id="CLU_043374_1_2_7"/>
<keyword evidence="6" id="KW-1133">Transmembrane helix</keyword>
<feature type="domain" description="4Fe-4S ferredoxin-type" evidence="7">
    <location>
        <begin position="53"/>
        <end position="84"/>
    </location>
</feature>
<accession>E6VR88</accession>
<reference evidence="8 9" key="2">
    <citation type="journal article" date="2014" name="Genome Announc.">
        <title>Complete Genome Sequence of the Subsurface, Mesophilic Sulfate-Reducing Bacterium Desulfovibrio aespoeensis Aspo-2.</title>
        <authorList>
            <person name="Pedersen K."/>
            <person name="Bengtsson A."/>
            <person name="Edlund J."/>
            <person name="Rabe L."/>
            <person name="Hazen T."/>
            <person name="Chakraborty R."/>
            <person name="Goodwin L."/>
            <person name="Shapiro N."/>
        </authorList>
    </citation>
    <scope>NUCLEOTIDE SEQUENCE [LARGE SCALE GENOMIC DNA]</scope>
    <source>
        <strain evidence="9">ATCC 700646 / DSM 10631 / Aspo-2</strain>
    </source>
</reference>
<dbReference type="Proteomes" id="UP000002191">
    <property type="component" value="Chromosome"/>
</dbReference>
<dbReference type="PANTHER" id="PTHR43177">
    <property type="entry name" value="PROTEIN NRFC"/>
    <property type="match status" value="1"/>
</dbReference>
<evidence type="ECO:0000259" key="7">
    <source>
        <dbReference type="PROSITE" id="PS51379"/>
    </source>
</evidence>